<sequence>MAVPRILRCSDMGKRACATPSSRALFRVKPLFRFRSMNPPMTYVVPSSMVDNSFSLSAVRYTMDAPSVDPSSFIASAIVPSRRITCQLSKPPIILRSSLPKSSPLETPVNVNRNGFVVLQLRSYTNFN</sequence>
<reference evidence="1" key="1">
    <citation type="submission" date="2017-04" db="EMBL/GenBank/DDBJ databases">
        <title>Population genomics of picophytoplankton unveils novel chromosome hypervariability.</title>
        <authorList>
            <consortium name="DOE Joint Genome Institute"/>
            <person name="Blanc-Mathieu R."/>
            <person name="Krasovec M."/>
            <person name="Hebrard M."/>
            <person name="Yau S."/>
            <person name="Desgranges E."/>
            <person name="Martin J."/>
            <person name="Schackwitz W."/>
            <person name="Kuo A."/>
            <person name="Salin G."/>
            <person name="Donnadieu C."/>
            <person name="Desdevises Y."/>
            <person name="Sanchez-Ferandin S."/>
            <person name="Moreau H."/>
            <person name="Rivals E."/>
            <person name="Grigoriev I.V."/>
            <person name="Grimsley N."/>
            <person name="Eyre-Walker A."/>
            <person name="Piganeau G."/>
        </authorList>
    </citation>
    <scope>NUCLEOTIDE SEQUENCE [LARGE SCALE GENOMIC DNA]</scope>
    <source>
        <strain evidence="1">RCC 1115</strain>
    </source>
</reference>
<organism evidence="1">
    <name type="scientific">Ostreococcus tauri</name>
    <name type="common">Marine green alga</name>
    <dbReference type="NCBI Taxonomy" id="70448"/>
    <lineage>
        <taxon>Eukaryota</taxon>
        <taxon>Viridiplantae</taxon>
        <taxon>Chlorophyta</taxon>
        <taxon>Mamiellophyceae</taxon>
        <taxon>Mamiellales</taxon>
        <taxon>Bathycoccaceae</taxon>
        <taxon>Ostreococcus</taxon>
    </lineage>
</organism>
<protein>
    <submittedName>
        <fullName evidence="1">Uncharacterized protein</fullName>
    </submittedName>
</protein>
<gene>
    <name evidence="1" type="ORF">BE221DRAFT_194897</name>
</gene>
<dbReference type="AlphaFoldDB" id="A0A1Y5I1S9"/>
<accession>A0A1Y5I1S9</accession>
<dbReference type="Proteomes" id="UP000195557">
    <property type="component" value="Unassembled WGS sequence"/>
</dbReference>
<proteinExistence type="predicted"/>
<evidence type="ECO:0000313" key="1">
    <source>
        <dbReference type="EMBL" id="OUS43461.1"/>
    </source>
</evidence>
<name>A0A1Y5I1S9_OSTTA</name>
<dbReference type="EMBL" id="KZ155832">
    <property type="protein sequence ID" value="OUS43461.1"/>
    <property type="molecule type" value="Genomic_DNA"/>
</dbReference>